<dbReference type="PANTHER" id="PTHR34847:SF1">
    <property type="entry name" value="NODULATION PROTEIN U"/>
    <property type="match status" value="1"/>
</dbReference>
<dbReference type="GO" id="GO:0008757">
    <property type="term" value="F:S-adenosylmethionine-dependent methyltransferase activity"/>
    <property type="evidence" value="ECO:0007669"/>
    <property type="project" value="UniProtKB-ARBA"/>
</dbReference>
<dbReference type="InterPro" id="IPR038152">
    <property type="entry name" value="Carbam_trans_C_sf"/>
</dbReference>
<protein>
    <submittedName>
        <fullName evidence="5">Carbamoyltransferase C-terminal domain-containing protein</fullName>
    </submittedName>
</protein>
<dbReference type="PANTHER" id="PTHR34847">
    <property type="entry name" value="NODULATION PROTEIN U"/>
    <property type="match status" value="1"/>
</dbReference>
<dbReference type="RefSeq" id="WP_009628831.1">
    <property type="nucleotide sequence ID" value="NZ_VBTY01000209.1"/>
</dbReference>
<dbReference type="GO" id="GO:0032259">
    <property type="term" value="P:methylation"/>
    <property type="evidence" value="ECO:0007669"/>
    <property type="project" value="InterPro"/>
</dbReference>
<dbReference type="InterPro" id="IPR002052">
    <property type="entry name" value="DNA_methylase_N6_adenine_CS"/>
</dbReference>
<dbReference type="Proteomes" id="UP001152872">
    <property type="component" value="Unassembled WGS sequence"/>
</dbReference>
<dbReference type="SUPFAM" id="SSF53067">
    <property type="entry name" value="Actin-like ATPase domain"/>
    <property type="match status" value="1"/>
</dbReference>
<dbReference type="Gene3D" id="3.90.870.20">
    <property type="entry name" value="Carbamoyltransferase, C-terminal domain"/>
    <property type="match status" value="1"/>
</dbReference>
<feature type="domain" description="Methyltransferase small" evidence="3">
    <location>
        <begin position="906"/>
        <end position="1042"/>
    </location>
</feature>
<dbReference type="GO" id="GO:0008170">
    <property type="term" value="F:N-methyltransferase activity"/>
    <property type="evidence" value="ECO:0007669"/>
    <property type="project" value="UniProtKB-ARBA"/>
</dbReference>
<dbReference type="PROSITE" id="PS00092">
    <property type="entry name" value="N6_MTASE"/>
    <property type="match status" value="1"/>
</dbReference>
<evidence type="ECO:0000259" key="4">
    <source>
        <dbReference type="Pfam" id="PF16861"/>
    </source>
</evidence>
<gene>
    <name evidence="5" type="ORF">FEV09_19055</name>
</gene>
<dbReference type="EMBL" id="VBTY01000209">
    <property type="protein sequence ID" value="MDG3496641.1"/>
    <property type="molecule type" value="Genomic_DNA"/>
</dbReference>
<comment type="caution">
    <text evidence="5">The sequence shown here is derived from an EMBL/GenBank/DDBJ whole genome shotgun (WGS) entry which is preliminary data.</text>
</comment>
<dbReference type="InterPro" id="IPR003696">
    <property type="entry name" value="Carbtransf_dom"/>
</dbReference>
<dbReference type="CDD" id="cd02440">
    <property type="entry name" value="AdoMet_MTases"/>
    <property type="match status" value="1"/>
</dbReference>
<evidence type="ECO:0000313" key="6">
    <source>
        <dbReference type="Proteomes" id="UP001152872"/>
    </source>
</evidence>
<dbReference type="Pfam" id="PF05175">
    <property type="entry name" value="MTS"/>
    <property type="match status" value="1"/>
</dbReference>
<evidence type="ECO:0000256" key="1">
    <source>
        <dbReference type="ARBA" id="ARBA00006129"/>
    </source>
</evidence>
<name>A0A9X4M9V2_9CYAN</name>
<evidence type="ECO:0000259" key="3">
    <source>
        <dbReference type="Pfam" id="PF05175"/>
    </source>
</evidence>
<dbReference type="InterPro" id="IPR043129">
    <property type="entry name" value="ATPase_NBD"/>
</dbReference>
<dbReference type="InterPro" id="IPR029063">
    <property type="entry name" value="SAM-dependent_MTases_sf"/>
</dbReference>
<dbReference type="InterPro" id="IPR031730">
    <property type="entry name" value="Carbam_trans_C"/>
</dbReference>
<evidence type="ECO:0000259" key="2">
    <source>
        <dbReference type="Pfam" id="PF02543"/>
    </source>
</evidence>
<dbReference type="Pfam" id="PF16861">
    <property type="entry name" value="Carbam_trans_C"/>
    <property type="match status" value="1"/>
</dbReference>
<comment type="similarity">
    <text evidence="1">Belongs to the NodU/CmcH family.</text>
</comment>
<proteinExistence type="inferred from homology"/>
<dbReference type="InterPro" id="IPR051338">
    <property type="entry name" value="NodU/CmcH_Carbamoyltrnsfr"/>
</dbReference>
<dbReference type="Gene3D" id="3.30.420.40">
    <property type="match status" value="2"/>
</dbReference>
<dbReference type="AlphaFoldDB" id="A0A9X4M9V2"/>
<dbReference type="SUPFAM" id="SSF53335">
    <property type="entry name" value="S-adenosyl-L-methionine-dependent methyltransferases"/>
    <property type="match status" value="1"/>
</dbReference>
<feature type="domain" description="Carbamoyltransferase C-terminal" evidence="4">
    <location>
        <begin position="388"/>
        <end position="558"/>
    </location>
</feature>
<dbReference type="Pfam" id="PF02543">
    <property type="entry name" value="Carbam_trans_N"/>
    <property type="match status" value="1"/>
</dbReference>
<organism evidence="5 6">
    <name type="scientific">Pseudanabaena catenata USMAC16</name>
    <dbReference type="NCBI Taxonomy" id="1855837"/>
    <lineage>
        <taxon>Bacteria</taxon>
        <taxon>Bacillati</taxon>
        <taxon>Cyanobacteriota</taxon>
        <taxon>Cyanophyceae</taxon>
        <taxon>Pseudanabaenales</taxon>
        <taxon>Pseudanabaenaceae</taxon>
        <taxon>Pseudanabaena</taxon>
    </lineage>
</organism>
<evidence type="ECO:0000313" key="5">
    <source>
        <dbReference type="EMBL" id="MDG3496641.1"/>
    </source>
</evidence>
<reference evidence="5" key="1">
    <citation type="submission" date="2019-05" db="EMBL/GenBank/DDBJ databases">
        <title>Whole genome sequencing of Pseudanabaena catenata USMAC16.</title>
        <authorList>
            <person name="Khan Z."/>
            <person name="Omar W.M."/>
            <person name="Convey P."/>
            <person name="Merican F."/>
            <person name="Najimudin N."/>
        </authorList>
    </citation>
    <scope>NUCLEOTIDE SEQUENCE</scope>
    <source>
        <strain evidence="5">USMAC16</strain>
    </source>
</reference>
<dbReference type="CDD" id="cd24098">
    <property type="entry name" value="ASKHA_NBD_TobZ_N"/>
    <property type="match status" value="1"/>
</dbReference>
<feature type="domain" description="Carbamoyltransferase" evidence="2">
    <location>
        <begin position="102"/>
        <end position="334"/>
    </location>
</feature>
<sequence>MMQHHLGINLGHERSVAIVRDGEIVVAIEQERLDRQKYSIGYMLQSAGVASQMQLPWESIRYCLDSCGIAIADIASITANMPGVDFAPDIARRVFPQDVADKVIALPSHHLAHAYSAFWPSGFDEAVVLAVDATGSTGADHRTESYTLYEGRGHTLTTLHSETVASHLAGISTLGFIYEYITRKAGFVTKMGNTQISHAEAGKLMGLAPFGGQQSQWNRWIHPVEGSYGLSISPYDIFLEVAALEKRYDTGTGKPYLRPYLVDLAYKVQQELEQALLHIVDLALKQTGLRKLCIAGGVGLNSVANYQLLHHLQLEDIFIFPAAGDSGIAAGAALWAYATNGGNKRPKLTKATLGHAYSDRQINRALQKFEADVTVVELSNDAMVNRTAQALAQGYIVARFEGGSEYGPRALGHRSILADPSFERMQDILNVRVKFREAFRPFAPVIPLEDVSQVFEMSVGAPFMLVVPPIRPEMRAKIPAVTHVDGTGRVQTVTEADNAYFYRICRKLVELRQGLPVLLNTSFNMAGQPIVETPLEAIQTFLETDIDYLALENFWIAKRHVKVQNYAEHLEKVKPSPIPHGLPAEQPSVLDLMAQLDRAIFWGDMTDCPWTESELQTLSSLGARYKETSILFPDSPFERPLKTQLSEHVVLILDPLGQSFLADLSKLSQAKKSNLSTYTLPQTKLLLALLGQSEGWQERLRIAQRLTHRELEGQLHWAMEQLSLYNLQPEIGDRPMLPIGAPSDSDLLPLLPSEPDRIFAPFADANFSLRNALYQFHKLLRESDYRVESICDRLGIDALQALEITHFHYYDRYKLAHTNLDNLIRLFLLRVALPERSLQELFGINLFAILRKLGLLIPRNDQWASRIDLFCIEGIYLATDHRYMLLDEDKISENPVMYIGSDSAGLVYTAPQYAAEQILDLCSGSGIQGLVASRYARQVTAIDINPRAIRFARFNAQLNGIDNISFHEGNLYEPVRGRRFDTILANPPFVPSPSKDLGFRDGGATGEEILVQIVKGSAAHLTESGRLFIVSDLVNAKDYQSKLADWWQGGATHQLVLCTADRDEILFSIPHSHAPFGQTLDHYNQELEQWLQNFQQANLTAVNFGYILISCQPESQTSSYYCRTIHNPTSVIHPQVLAYFQQQTWLQSSERGSYFLSLAPDLHFRVEEDLDGRERKIELFSPVNPYFTTYQINEEVWHLLQTIHRIQPQWNTFVIPFNAGLIEDLICKGILHLSLERLTVKPDRKSETPLPKTQSMTITELSTKTTPTCLSSYL</sequence>
<accession>A0A9X4M9V2</accession>
<keyword evidence="6" id="KW-1185">Reference proteome</keyword>
<dbReference type="Gene3D" id="3.40.50.150">
    <property type="entry name" value="Vaccinia Virus protein VP39"/>
    <property type="match status" value="1"/>
</dbReference>
<dbReference type="InterPro" id="IPR007848">
    <property type="entry name" value="Small_mtfrase_dom"/>
</dbReference>
<dbReference type="GO" id="GO:0003676">
    <property type="term" value="F:nucleic acid binding"/>
    <property type="evidence" value="ECO:0007669"/>
    <property type="project" value="InterPro"/>
</dbReference>